<dbReference type="AlphaFoldDB" id="A0AA49JD32"/>
<evidence type="ECO:0000256" key="6">
    <source>
        <dbReference type="RuleBase" id="RU000716"/>
    </source>
</evidence>
<dbReference type="InterPro" id="IPR014284">
    <property type="entry name" value="RNA_pol_sigma-70_dom"/>
</dbReference>
<dbReference type="NCBIfam" id="TIGR02985">
    <property type="entry name" value="Sig70_bacteroi1"/>
    <property type="match status" value="1"/>
</dbReference>
<feature type="domain" description="RNA polymerase sigma factor 70 region 4 type 2" evidence="8">
    <location>
        <begin position="128"/>
        <end position="178"/>
    </location>
</feature>
<evidence type="ECO:0000256" key="4">
    <source>
        <dbReference type="ARBA" id="ARBA00023125"/>
    </source>
</evidence>
<dbReference type="InterPro" id="IPR013325">
    <property type="entry name" value="RNA_pol_sigma_r2"/>
</dbReference>
<dbReference type="SUPFAM" id="SSF88946">
    <property type="entry name" value="Sigma2 domain of RNA polymerase sigma factors"/>
    <property type="match status" value="1"/>
</dbReference>
<dbReference type="PANTHER" id="PTHR43133:SF46">
    <property type="entry name" value="RNA POLYMERASE SIGMA-70 FACTOR ECF SUBFAMILY"/>
    <property type="match status" value="1"/>
</dbReference>
<dbReference type="NCBIfam" id="TIGR02937">
    <property type="entry name" value="sigma70-ECF"/>
    <property type="match status" value="1"/>
</dbReference>
<keyword evidence="2 6" id="KW-0805">Transcription regulation</keyword>
<dbReference type="InterPro" id="IPR039425">
    <property type="entry name" value="RNA_pol_sigma-70-like"/>
</dbReference>
<gene>
    <name evidence="9" type="ORF">K4G66_23840</name>
</gene>
<dbReference type="InterPro" id="IPR036388">
    <property type="entry name" value="WH-like_DNA-bd_sf"/>
</dbReference>
<proteinExistence type="inferred from homology"/>
<comment type="similarity">
    <text evidence="1 6">Belongs to the sigma-70 factor family. ECF subfamily.</text>
</comment>
<dbReference type="PROSITE" id="PS01063">
    <property type="entry name" value="SIGMA70_ECF"/>
    <property type="match status" value="1"/>
</dbReference>
<protein>
    <recommendedName>
        <fullName evidence="6">RNA polymerase sigma factor</fullName>
    </recommendedName>
</protein>
<sequence>MPSRVLNEDDVRCYVKKVQNGDPSSFEILFYWYQPRLYRFCLHLTHSSADAEEIVQEVFVKVWETRHRLNADLDFSAYLLKIAKNLIYTKASQRIREQAFQHYQTIFQAEYSNATQEEINRTSTEKVIRQLIEQLPFMQRKVFTLSRLSGYTNQEIAERLQLSSSTVENHLYLALKKLKKQLQKLQLYTLLLLFNFF</sequence>
<dbReference type="Pfam" id="PF04542">
    <property type="entry name" value="Sigma70_r2"/>
    <property type="match status" value="1"/>
</dbReference>
<reference evidence="9" key="1">
    <citation type="journal article" date="2023" name="Comput. Struct. Biotechnol. J.">
        <title>Discovery of a novel marine Bacteroidetes with a rich repertoire of carbohydrate-active enzymes.</title>
        <authorList>
            <person name="Chen B."/>
            <person name="Liu G."/>
            <person name="Chen Q."/>
            <person name="Wang H."/>
            <person name="Liu L."/>
            <person name="Tang K."/>
        </authorList>
    </citation>
    <scope>NUCLEOTIDE SEQUENCE</scope>
    <source>
        <strain evidence="9">TK19036</strain>
    </source>
</reference>
<dbReference type="Gene3D" id="1.10.1740.10">
    <property type="match status" value="1"/>
</dbReference>
<dbReference type="InterPro" id="IPR000838">
    <property type="entry name" value="RNA_pol_sigma70_ECF_CS"/>
</dbReference>
<dbReference type="GO" id="GO:0016987">
    <property type="term" value="F:sigma factor activity"/>
    <property type="evidence" value="ECO:0007669"/>
    <property type="project" value="UniProtKB-KW"/>
</dbReference>
<accession>A0AA49JD32</accession>
<evidence type="ECO:0000256" key="5">
    <source>
        <dbReference type="ARBA" id="ARBA00023163"/>
    </source>
</evidence>
<dbReference type="InterPro" id="IPR007627">
    <property type="entry name" value="RNA_pol_sigma70_r2"/>
</dbReference>
<organism evidence="9">
    <name type="scientific">Roseihalotalea indica</name>
    <dbReference type="NCBI Taxonomy" id="2867963"/>
    <lineage>
        <taxon>Bacteria</taxon>
        <taxon>Pseudomonadati</taxon>
        <taxon>Bacteroidota</taxon>
        <taxon>Cytophagia</taxon>
        <taxon>Cytophagales</taxon>
        <taxon>Catalimonadaceae</taxon>
        <taxon>Roseihalotalea</taxon>
    </lineage>
</organism>
<evidence type="ECO:0000256" key="2">
    <source>
        <dbReference type="ARBA" id="ARBA00023015"/>
    </source>
</evidence>
<dbReference type="InterPro" id="IPR013324">
    <property type="entry name" value="RNA_pol_sigma_r3/r4-like"/>
</dbReference>
<dbReference type="SUPFAM" id="SSF88659">
    <property type="entry name" value="Sigma3 and sigma4 domains of RNA polymerase sigma factors"/>
    <property type="match status" value="1"/>
</dbReference>
<dbReference type="GO" id="GO:0003677">
    <property type="term" value="F:DNA binding"/>
    <property type="evidence" value="ECO:0007669"/>
    <property type="project" value="UniProtKB-KW"/>
</dbReference>
<keyword evidence="3 6" id="KW-0731">Sigma factor</keyword>
<dbReference type="Gene3D" id="1.10.10.10">
    <property type="entry name" value="Winged helix-like DNA-binding domain superfamily/Winged helix DNA-binding domain"/>
    <property type="match status" value="1"/>
</dbReference>
<feature type="domain" description="RNA polymerase sigma-70 region 2" evidence="7">
    <location>
        <begin position="33"/>
        <end position="91"/>
    </location>
</feature>
<evidence type="ECO:0000256" key="1">
    <source>
        <dbReference type="ARBA" id="ARBA00010641"/>
    </source>
</evidence>
<dbReference type="GO" id="GO:0006352">
    <property type="term" value="P:DNA-templated transcription initiation"/>
    <property type="evidence" value="ECO:0007669"/>
    <property type="project" value="InterPro"/>
</dbReference>
<dbReference type="PANTHER" id="PTHR43133">
    <property type="entry name" value="RNA POLYMERASE ECF-TYPE SIGMA FACTO"/>
    <property type="match status" value="1"/>
</dbReference>
<evidence type="ECO:0000256" key="3">
    <source>
        <dbReference type="ARBA" id="ARBA00023082"/>
    </source>
</evidence>
<dbReference type="PRINTS" id="PR00038">
    <property type="entry name" value="HTHLUXR"/>
</dbReference>
<dbReference type="InterPro" id="IPR014327">
    <property type="entry name" value="RNA_pol_sigma70_bacteroid"/>
</dbReference>
<evidence type="ECO:0000259" key="8">
    <source>
        <dbReference type="Pfam" id="PF08281"/>
    </source>
</evidence>
<reference evidence="9" key="2">
    <citation type="journal article" date="2024" name="Antonie Van Leeuwenhoek">
        <title>Roseihalotalea indica gen. nov., sp. nov., a halophilic Bacteroidetes from mesopelagic Southwest Indian Ocean with higher carbohydrate metabolic potential.</title>
        <authorList>
            <person name="Chen B."/>
            <person name="Zhang M."/>
            <person name="Lin D."/>
            <person name="Ye J."/>
            <person name="Tang K."/>
        </authorList>
    </citation>
    <scope>NUCLEOTIDE SEQUENCE</scope>
    <source>
        <strain evidence="9">TK19036</strain>
    </source>
</reference>
<dbReference type="Pfam" id="PF08281">
    <property type="entry name" value="Sigma70_r4_2"/>
    <property type="match status" value="1"/>
</dbReference>
<name>A0AA49JD32_9BACT</name>
<dbReference type="InterPro" id="IPR000792">
    <property type="entry name" value="Tscrpt_reg_LuxR_C"/>
</dbReference>
<evidence type="ECO:0000313" key="9">
    <source>
        <dbReference type="EMBL" id="WKN35411.1"/>
    </source>
</evidence>
<dbReference type="InterPro" id="IPR013249">
    <property type="entry name" value="RNA_pol_sigma70_r4_t2"/>
</dbReference>
<dbReference type="EMBL" id="CP120682">
    <property type="protein sequence ID" value="WKN35411.1"/>
    <property type="molecule type" value="Genomic_DNA"/>
</dbReference>
<keyword evidence="5 6" id="KW-0804">Transcription</keyword>
<keyword evidence="4 6" id="KW-0238">DNA-binding</keyword>
<evidence type="ECO:0000259" key="7">
    <source>
        <dbReference type="Pfam" id="PF04542"/>
    </source>
</evidence>